<dbReference type="EMBL" id="QRID01000010">
    <property type="protein sequence ID" value="RHG27703.1"/>
    <property type="molecule type" value="Genomic_DNA"/>
</dbReference>
<name>A0A3R6GXC0_9FIRM</name>
<evidence type="ECO:0000313" key="3">
    <source>
        <dbReference type="EMBL" id="RHG27703.1"/>
    </source>
</evidence>
<feature type="transmembrane region" description="Helical" evidence="1">
    <location>
        <begin position="33"/>
        <end position="54"/>
    </location>
</feature>
<keyword evidence="1" id="KW-1133">Transmembrane helix</keyword>
<protein>
    <submittedName>
        <fullName evidence="3">Uncharacterized protein</fullName>
    </submittedName>
</protein>
<proteinExistence type="predicted"/>
<evidence type="ECO:0000313" key="6">
    <source>
        <dbReference type="Proteomes" id="UP000284051"/>
    </source>
</evidence>
<dbReference type="Proteomes" id="UP000284465">
    <property type="component" value="Unassembled WGS sequence"/>
</dbReference>
<sequence>MKKCSTTEETYTVIEKKGQSINIERESDMQENINFIVAIVTSLITMCTLIYNTFFKGGFKREKQYYNKILIPFIEALKAGNENALQEIKDQINHTDECVPKYVIHLINTSQIQTDNTITDKKLLKVFIYDYLDIYPNDDNRMDQLPCIILKIFTYFKFFLAFLFLMVGNMYLFIIINSFLQYGMDNGFISSFTSNIRRIDCFEILRAVICYGLYVAVIFWAKNSNIDRYTTRKKKIEKMICRKVKAYDKRNDKYVY</sequence>
<dbReference type="EMBL" id="QSFP01000016">
    <property type="protein sequence ID" value="RHA65710.1"/>
    <property type="molecule type" value="Genomic_DNA"/>
</dbReference>
<feature type="transmembrane region" description="Helical" evidence="1">
    <location>
        <begin position="158"/>
        <end position="184"/>
    </location>
</feature>
<comment type="caution">
    <text evidence="3">The sequence shown here is derived from an EMBL/GenBank/DDBJ whole genome shotgun (WGS) entry which is preliminary data.</text>
</comment>
<dbReference type="Proteomes" id="UP000283586">
    <property type="component" value="Unassembled WGS sequence"/>
</dbReference>
<organism evidence="3 6">
    <name type="scientific">Roseburia intestinalis</name>
    <dbReference type="NCBI Taxonomy" id="166486"/>
    <lineage>
        <taxon>Bacteria</taxon>
        <taxon>Bacillati</taxon>
        <taxon>Bacillota</taxon>
        <taxon>Clostridia</taxon>
        <taxon>Lachnospirales</taxon>
        <taxon>Lachnospiraceae</taxon>
        <taxon>Roseburia</taxon>
    </lineage>
</organism>
<keyword evidence="1" id="KW-0472">Membrane</keyword>
<reference evidence="5 6" key="1">
    <citation type="submission" date="2018-08" db="EMBL/GenBank/DDBJ databases">
        <title>A genome reference for cultivated species of the human gut microbiota.</title>
        <authorList>
            <person name="Zou Y."/>
            <person name="Xue W."/>
            <person name="Luo G."/>
        </authorList>
    </citation>
    <scope>NUCLEOTIDE SEQUENCE [LARGE SCALE GENOMIC DNA]</scope>
    <source>
        <strain evidence="4 5">AF31-21AC</strain>
        <strain evidence="3 6">AM22-21LB</strain>
        <strain evidence="2 7">AM43-11</strain>
    </source>
</reference>
<gene>
    <name evidence="3" type="ORF">DW264_11455</name>
    <name evidence="2" type="ORF">DW927_13320</name>
    <name evidence="4" type="ORF">DWZ31_14910</name>
</gene>
<evidence type="ECO:0000313" key="4">
    <source>
        <dbReference type="EMBL" id="RHN05366.1"/>
    </source>
</evidence>
<feature type="transmembrane region" description="Helical" evidence="1">
    <location>
        <begin position="204"/>
        <end position="221"/>
    </location>
</feature>
<dbReference type="EMBL" id="QRQN01000020">
    <property type="protein sequence ID" value="RHN05366.1"/>
    <property type="molecule type" value="Genomic_DNA"/>
</dbReference>
<dbReference type="Proteomes" id="UP000284051">
    <property type="component" value="Unassembled WGS sequence"/>
</dbReference>
<keyword evidence="1" id="KW-0812">Transmembrane</keyword>
<evidence type="ECO:0000313" key="7">
    <source>
        <dbReference type="Proteomes" id="UP000284465"/>
    </source>
</evidence>
<dbReference type="AlphaFoldDB" id="A0A3R6GXC0"/>
<evidence type="ECO:0000256" key="1">
    <source>
        <dbReference type="SAM" id="Phobius"/>
    </source>
</evidence>
<dbReference type="RefSeq" id="WP_006856844.1">
    <property type="nucleotide sequence ID" value="NZ_CP097279.1"/>
</dbReference>
<dbReference type="GeneID" id="61433655"/>
<accession>A0A3R6GXC0</accession>
<evidence type="ECO:0000313" key="5">
    <source>
        <dbReference type="Proteomes" id="UP000283586"/>
    </source>
</evidence>
<evidence type="ECO:0000313" key="2">
    <source>
        <dbReference type="EMBL" id="RHA65710.1"/>
    </source>
</evidence>